<dbReference type="PANTHER" id="PTHR44329">
    <property type="entry name" value="SERINE/THREONINE-PROTEIN KINASE TNNI3K-RELATED"/>
    <property type="match status" value="1"/>
</dbReference>
<dbReference type="Gene3D" id="1.10.510.10">
    <property type="entry name" value="Transferase(Phosphotransferase) domain 1"/>
    <property type="match status" value="1"/>
</dbReference>
<keyword evidence="2" id="KW-0418">Kinase</keyword>
<dbReference type="GO" id="GO:0005524">
    <property type="term" value="F:ATP binding"/>
    <property type="evidence" value="ECO:0007669"/>
    <property type="project" value="InterPro"/>
</dbReference>
<evidence type="ECO:0000313" key="2">
    <source>
        <dbReference type="EMBL" id="RIA86970.1"/>
    </source>
</evidence>
<dbReference type="SUPFAM" id="SSF56112">
    <property type="entry name" value="Protein kinase-like (PK-like)"/>
    <property type="match status" value="1"/>
</dbReference>
<dbReference type="InterPro" id="IPR000719">
    <property type="entry name" value="Prot_kinase_dom"/>
</dbReference>
<dbReference type="Pfam" id="PF07714">
    <property type="entry name" value="PK_Tyr_Ser-Thr"/>
    <property type="match status" value="1"/>
</dbReference>
<dbReference type="OrthoDB" id="2380616at2759"/>
<keyword evidence="2" id="KW-0808">Transferase</keyword>
<sequence length="476" mass="56066">MDIIRYELVNDAIKKAFALTDTNIHNNLNKKHEFMQQTILTEESLTKIEKLEAIKILNIRYNRDKIIFNSGEKFFCENCQSERFSTLYCENCIRNYLKDNFSNWTSGNNDIDDLIKNCQMNSLTPHMIVEWIPYYNLQNIKYFTRGGYSEIYIADWIDGGYSNWDSEQQQLKRFGTHEVILKRLENINNVNRSWFEEAKSHLTISSKWVDIVQCYGLTQDPETKDYMLVMHKMDSDLRNYLQQYHNQLTWKERIQIIIYIIGAIYRIHNENAIYRDLHSGNILYFQEFNSWYIGDLGFCGPANKSLNSIYGNLPYIAPEVISGKKCTFASDIYSIAMLMWEIASGQPPFAHFNHDYDLAMNIVNGIRPKLVSGIPLEYKELMEQCWDADPEKRPDIGAVLDKIKKLRKLYYQNIPEDNFNNKDPIKNFFNKFNLFQLSQQKSLKINVINNSSKLLFTSKIYQFNNFPEPRNATEGD</sequence>
<evidence type="ECO:0000313" key="3">
    <source>
        <dbReference type="Proteomes" id="UP000265703"/>
    </source>
</evidence>
<accession>A0A397SL91</accession>
<evidence type="ECO:0000259" key="1">
    <source>
        <dbReference type="PROSITE" id="PS50011"/>
    </source>
</evidence>
<organism evidence="2 3">
    <name type="scientific">Glomus cerebriforme</name>
    <dbReference type="NCBI Taxonomy" id="658196"/>
    <lineage>
        <taxon>Eukaryota</taxon>
        <taxon>Fungi</taxon>
        <taxon>Fungi incertae sedis</taxon>
        <taxon>Mucoromycota</taxon>
        <taxon>Glomeromycotina</taxon>
        <taxon>Glomeromycetes</taxon>
        <taxon>Glomerales</taxon>
        <taxon>Glomeraceae</taxon>
        <taxon>Glomus</taxon>
    </lineage>
</organism>
<dbReference type="InterPro" id="IPR051681">
    <property type="entry name" value="Ser/Thr_Kinases-Pseudokinases"/>
</dbReference>
<keyword evidence="3" id="KW-1185">Reference proteome</keyword>
<dbReference type="Proteomes" id="UP000265703">
    <property type="component" value="Unassembled WGS sequence"/>
</dbReference>
<dbReference type="STRING" id="658196.A0A397SL91"/>
<dbReference type="EMBL" id="QKYT01000333">
    <property type="protein sequence ID" value="RIA86970.1"/>
    <property type="molecule type" value="Genomic_DNA"/>
</dbReference>
<dbReference type="GO" id="GO:0004674">
    <property type="term" value="F:protein serine/threonine kinase activity"/>
    <property type="evidence" value="ECO:0007669"/>
    <property type="project" value="TreeGrafter"/>
</dbReference>
<protein>
    <submittedName>
        <fullName evidence="2">Kinase-like domain-containing protein</fullName>
    </submittedName>
</protein>
<dbReference type="InterPro" id="IPR001245">
    <property type="entry name" value="Ser-Thr/Tyr_kinase_cat_dom"/>
</dbReference>
<name>A0A397SL91_9GLOM</name>
<gene>
    <name evidence="2" type="ORF">C1645_740462</name>
</gene>
<dbReference type="PROSITE" id="PS50011">
    <property type="entry name" value="PROTEIN_KINASE_DOM"/>
    <property type="match status" value="1"/>
</dbReference>
<reference evidence="2 3" key="1">
    <citation type="submission" date="2018-06" db="EMBL/GenBank/DDBJ databases">
        <title>Comparative genomics reveals the genomic features of Rhizophagus irregularis, R. cerebriforme, R. diaphanum and Gigaspora rosea, and their symbiotic lifestyle signature.</title>
        <authorList>
            <person name="Morin E."/>
            <person name="San Clemente H."/>
            <person name="Chen E.C.H."/>
            <person name="De La Providencia I."/>
            <person name="Hainaut M."/>
            <person name="Kuo A."/>
            <person name="Kohler A."/>
            <person name="Murat C."/>
            <person name="Tang N."/>
            <person name="Roy S."/>
            <person name="Loubradou J."/>
            <person name="Henrissat B."/>
            <person name="Grigoriev I.V."/>
            <person name="Corradi N."/>
            <person name="Roux C."/>
            <person name="Martin F.M."/>
        </authorList>
    </citation>
    <scope>NUCLEOTIDE SEQUENCE [LARGE SCALE GENOMIC DNA]</scope>
    <source>
        <strain evidence="2 3">DAOM 227022</strain>
    </source>
</reference>
<proteinExistence type="predicted"/>
<dbReference type="InterPro" id="IPR011009">
    <property type="entry name" value="Kinase-like_dom_sf"/>
</dbReference>
<comment type="caution">
    <text evidence="2">The sequence shown here is derived from an EMBL/GenBank/DDBJ whole genome shotgun (WGS) entry which is preliminary data.</text>
</comment>
<dbReference type="AlphaFoldDB" id="A0A397SL91"/>
<dbReference type="Gene3D" id="1.10.10.1010">
    <property type="entry name" value="Intein homing endonuclease, domain IV"/>
    <property type="match status" value="1"/>
</dbReference>
<feature type="domain" description="Protein kinase" evidence="1">
    <location>
        <begin position="137"/>
        <end position="411"/>
    </location>
</feature>